<dbReference type="OrthoDB" id="9815829at2"/>
<dbReference type="CAZy" id="GT2">
    <property type="family name" value="Glycosyltransferase Family 2"/>
</dbReference>
<dbReference type="GO" id="GO:0016758">
    <property type="term" value="F:hexosyltransferase activity"/>
    <property type="evidence" value="ECO:0007669"/>
    <property type="project" value="UniProtKB-ARBA"/>
</dbReference>
<dbReference type="PANTHER" id="PTHR22916:SF3">
    <property type="entry name" value="UDP-GLCNAC:BETAGAL BETA-1,3-N-ACETYLGLUCOSAMINYLTRANSFERASE-LIKE PROTEIN 1"/>
    <property type="match status" value="1"/>
</dbReference>
<dbReference type="PANTHER" id="PTHR22916">
    <property type="entry name" value="GLYCOSYLTRANSFERASE"/>
    <property type="match status" value="1"/>
</dbReference>
<dbReference type="Gene3D" id="3.90.550.10">
    <property type="entry name" value="Spore Coat Polysaccharide Biosynthesis Protein SpsA, Chain A"/>
    <property type="match status" value="1"/>
</dbReference>
<dbReference type="SUPFAM" id="SSF53448">
    <property type="entry name" value="Nucleotide-diphospho-sugar transferases"/>
    <property type="match status" value="1"/>
</dbReference>
<dbReference type="EMBL" id="CP001348">
    <property type="protein sequence ID" value="ACL76161.1"/>
    <property type="molecule type" value="Genomic_DNA"/>
</dbReference>
<feature type="domain" description="Glycosyltransferase 2-like" evidence="1">
    <location>
        <begin position="11"/>
        <end position="154"/>
    </location>
</feature>
<dbReference type="Pfam" id="PF00535">
    <property type="entry name" value="Glycos_transf_2"/>
    <property type="match status" value="1"/>
</dbReference>
<dbReference type="HOGENOM" id="CLU_025996_0_9_9"/>
<dbReference type="InterPro" id="IPR029044">
    <property type="entry name" value="Nucleotide-diphossugar_trans"/>
</dbReference>
<accession>B8I318</accession>
<dbReference type="InterPro" id="IPR001173">
    <property type="entry name" value="Glyco_trans_2-like"/>
</dbReference>
<protein>
    <submittedName>
        <fullName evidence="2">Glycosyl transferase family 2</fullName>
    </submittedName>
</protein>
<evidence type="ECO:0000313" key="2">
    <source>
        <dbReference type="EMBL" id="ACL76161.1"/>
    </source>
</evidence>
<dbReference type="eggNOG" id="COG1216">
    <property type="taxonomic scope" value="Bacteria"/>
</dbReference>
<gene>
    <name evidence="2" type="ordered locus">Ccel_1811</name>
</gene>
<dbReference type="Proteomes" id="UP000001349">
    <property type="component" value="Chromosome"/>
</dbReference>
<organism evidence="2 3">
    <name type="scientific">Ruminiclostridium cellulolyticum (strain ATCC 35319 / DSM 5812 / JCM 6584 / H10)</name>
    <name type="common">Clostridium cellulolyticum</name>
    <dbReference type="NCBI Taxonomy" id="394503"/>
    <lineage>
        <taxon>Bacteria</taxon>
        <taxon>Bacillati</taxon>
        <taxon>Bacillota</taxon>
        <taxon>Clostridia</taxon>
        <taxon>Eubacteriales</taxon>
        <taxon>Oscillospiraceae</taxon>
        <taxon>Ruminiclostridium</taxon>
    </lineage>
</organism>
<sequence length="280" mass="32190">MNNNIIFPKISVLMPVYNTSNYVSKALDSVLAQTFTDFEIIAVDDGSSDNSMEILKDYSIKDSRVKVFQNEENRGVSYSLNHALRHASAPLVARMDSDDIMVKDRLEKQYTYMQKNPDCVVLGGQETYIDENDKITGNTKYPLSDAEIKRKFFQFQPIADPTSMYNRLKIPPEVFYFDESLTVAEGLDLYFRLFKYGKFANLEDSIILYRQRQGSLFSTDIKRTFKFISMVRKRAKKQYGIKAPFTAGIINFSQKIITSILPLRVAVKLNDIIKKLTVKV</sequence>
<dbReference type="RefSeq" id="WP_015925275.1">
    <property type="nucleotide sequence ID" value="NC_011898.1"/>
</dbReference>
<dbReference type="KEGG" id="cce:Ccel_1811"/>
<evidence type="ECO:0000259" key="1">
    <source>
        <dbReference type="Pfam" id="PF00535"/>
    </source>
</evidence>
<evidence type="ECO:0000313" key="3">
    <source>
        <dbReference type="Proteomes" id="UP000001349"/>
    </source>
</evidence>
<reference evidence="2 3" key="1">
    <citation type="submission" date="2009-01" db="EMBL/GenBank/DDBJ databases">
        <title>Complete sequence of Clostridium cellulolyticum H10.</title>
        <authorList>
            <consortium name="US DOE Joint Genome Institute"/>
            <person name="Lucas S."/>
            <person name="Copeland A."/>
            <person name="Lapidus A."/>
            <person name="Glavina del Rio T."/>
            <person name="Dalin E."/>
            <person name="Tice H."/>
            <person name="Bruce D."/>
            <person name="Goodwin L."/>
            <person name="Pitluck S."/>
            <person name="Chertkov O."/>
            <person name="Saunders E."/>
            <person name="Brettin T."/>
            <person name="Detter J.C."/>
            <person name="Han C."/>
            <person name="Larimer F."/>
            <person name="Land M."/>
            <person name="Hauser L."/>
            <person name="Kyrpides N."/>
            <person name="Ivanova N."/>
            <person name="Zhou J."/>
            <person name="Richardson P."/>
        </authorList>
    </citation>
    <scope>NUCLEOTIDE SEQUENCE [LARGE SCALE GENOMIC DNA]</scope>
    <source>
        <strain evidence="3">ATCC 35319 / DSM 5812 / JCM 6584 / H10</strain>
    </source>
</reference>
<name>B8I318_RUMCH</name>
<keyword evidence="2" id="KW-0808">Transferase</keyword>
<dbReference type="STRING" id="394503.Ccel_1811"/>
<proteinExistence type="predicted"/>
<keyword evidence="3" id="KW-1185">Reference proteome</keyword>
<dbReference type="AlphaFoldDB" id="B8I318"/>